<proteinExistence type="predicted"/>
<keyword evidence="2" id="KW-1185">Reference proteome</keyword>
<organism evidence="1 2">
    <name type="scientific">Winslowiella toletana</name>
    <dbReference type="NCBI Taxonomy" id="92490"/>
    <lineage>
        <taxon>Bacteria</taxon>
        <taxon>Pseudomonadati</taxon>
        <taxon>Pseudomonadota</taxon>
        <taxon>Gammaproteobacteria</taxon>
        <taxon>Enterobacterales</taxon>
        <taxon>Erwiniaceae</taxon>
        <taxon>Winslowiella</taxon>
    </lineage>
</organism>
<reference evidence="2" key="1">
    <citation type="submission" date="2023-07" db="EMBL/GenBank/DDBJ databases">
        <title>Genome mining of underrepresented organisms for secondary metabolites.</title>
        <authorList>
            <person name="D'Agostino P.M."/>
        </authorList>
    </citation>
    <scope>NUCLEOTIDE SEQUENCE [LARGE SCALE GENOMIC DNA]</scope>
    <source>
        <strain evidence="2">WS4403</strain>
    </source>
</reference>
<accession>A0ABS4P7I9</accession>
<evidence type="ECO:0000313" key="1">
    <source>
        <dbReference type="EMBL" id="MBP2168621.1"/>
    </source>
</evidence>
<dbReference type="Pfam" id="PF11692">
    <property type="entry name" value="DUF3289"/>
    <property type="match status" value="2"/>
</dbReference>
<dbReference type="Proteomes" id="UP001195624">
    <property type="component" value="Unassembled WGS sequence"/>
</dbReference>
<dbReference type="InterPro" id="IPR017483">
    <property type="entry name" value="CHP03034"/>
</dbReference>
<protein>
    <submittedName>
        <fullName evidence="1">Uncharacterized protein (TIGR03034 family)</fullName>
    </submittedName>
</protein>
<sequence>METATGKPPAATALMLPAFIYQTQRKMDDTDAADMRCGDLSQNCLQHHFALRDISTRVNPFTYPDRQHSARLLFDEFRSLSDTFSRVGEYKSIMRKMIDHMQSNTGDQFSDPLLDKALAEHSSMESSQQAIREAIVKIMNNKSSSSHAQQIETFKSTIGESWLPRFNNAKDRINGLGISVHDTWATHITLKSLNISGNRYRAEIHYRVQDHFGLDDDDIKDWFYRQFRIFRIWFTLQRWEGYGFCPFITEMNATKILEGNGFDKI</sequence>
<comment type="caution">
    <text evidence="1">The sequence shown here is derived from an EMBL/GenBank/DDBJ whole genome shotgun (WGS) entry which is preliminary data.</text>
</comment>
<gene>
    <name evidence="1" type="ORF">J2125_001813</name>
</gene>
<evidence type="ECO:0000313" key="2">
    <source>
        <dbReference type="Proteomes" id="UP001195624"/>
    </source>
</evidence>
<dbReference type="RefSeq" id="WP_017803016.1">
    <property type="nucleotide sequence ID" value="NZ_JAGGMQ010000001.1"/>
</dbReference>
<name>A0ABS4P7I9_9GAMM</name>
<dbReference type="EMBL" id="JAGGMQ010000001">
    <property type="protein sequence ID" value="MBP2168621.1"/>
    <property type="molecule type" value="Genomic_DNA"/>
</dbReference>
<dbReference type="NCBIfam" id="TIGR03034">
    <property type="entry name" value="YPO3983 family protein"/>
    <property type="match status" value="1"/>
</dbReference>